<evidence type="ECO:0000313" key="4">
    <source>
        <dbReference type="EMBL" id="CDR18142.1"/>
    </source>
</evidence>
<dbReference type="SUPFAM" id="SSF52540">
    <property type="entry name" value="P-loop containing nucleoside triphosphate hydrolases"/>
    <property type="match status" value="1"/>
</dbReference>
<protein>
    <submittedName>
        <fullName evidence="5">Energy-coupling factor transporter ATP-binding protein EcfA2/AcrR family transcriptional regulator</fullName>
    </submittedName>
</protein>
<dbReference type="RefSeq" id="WP_044582653.1">
    <property type="nucleotide sequence ID" value="NZ_BAABDR010000100.1"/>
</dbReference>
<name>A0A061AE41_9ACTN</name>
<keyword evidence="6" id="KW-1185">Reference proteome</keyword>
<dbReference type="GO" id="GO:0005524">
    <property type="term" value="F:ATP binding"/>
    <property type="evidence" value="ECO:0007669"/>
    <property type="project" value="UniProtKB-KW"/>
</dbReference>
<dbReference type="InterPro" id="IPR007560">
    <property type="entry name" value="Restrct_endonuc_IV_Mrr"/>
</dbReference>
<dbReference type="Proteomes" id="UP000756710">
    <property type="component" value="Unassembled WGS sequence"/>
</dbReference>
<keyword evidence="5" id="KW-0067">ATP-binding</keyword>
<dbReference type="InterPro" id="IPR027417">
    <property type="entry name" value="P-loop_NTPase"/>
</dbReference>
<dbReference type="GO" id="GO:0004519">
    <property type="term" value="F:endonuclease activity"/>
    <property type="evidence" value="ECO:0007669"/>
    <property type="project" value="InterPro"/>
</dbReference>
<feature type="domain" description="Novel STAND NTPase 3" evidence="3">
    <location>
        <begin position="179"/>
        <end position="341"/>
    </location>
</feature>
<evidence type="ECO:0000313" key="6">
    <source>
        <dbReference type="Proteomes" id="UP000756710"/>
    </source>
</evidence>
<sequence length="800" mass="88489">MSGIAAPDYDFASLSPYDFEVFVRDLLSAQDHLIYSTYRVGADGGIDLKAATEKGWVVAQCKHTPSADKGSLLRAARIEAGKAAGMGLAPVRYVFVTSAELTPGTERETQEALAGVADTVKVYGRGWLNAVLALHPEVERRHFKLWVSSTQAVRAMMQDGVFLRGESRIQRIERNYLRFVHHKTCEVAELALEEYGCVLLSGAPGAGKTTIAEYLLLLWWHRGFRVVVDPRTVDQWWAWLEDDTPTVFFFDDAWGQTHHQDHGSRHHDTDMSEFIESVVERQSSGTASKVLIMTSRVQVLQDTVRLSDASRRTVERLAHCHVPVERLPYDVRCRMLFNHVHLAVTDPQTRQDLSIGSWWQRVASHQNYSPRLIEIVVRRNGAKSAQELINNLEEALENPHEIWGASFRALPPVDQQLLLALSLMDSQLVLWQEVVRRLGSFPSPEFHVDAAVERLNGSWITKASHAGSQGLTVADPSQRDFLIRYLSISPGAMTAIIRNSVKFDDLIPVCRRGEAIELEVNLRLFSSGEDLFRSVLDTCARELLARLRDLWDLYACDAADLASGSFRELTSLVEALTLSVRFHGDRHAAPGAALPADWFGAALSRVTRLVDGLGMTSIEPLAELVTELAAAIESASPLWSASHSLLDPISQIRAVISHAWASHEPRIAHHQSTGYEADLAEALVQYANSLAGLGLGPSVDTYSPAEVDAYLARHLDDYDPDDVAEQIDSIEDVVGWNFTDTRERLSPLLDAEEEQTLSSPRRAPAVLPRPTPVVASPADTTASVAALFRSLGTSSTPGRT</sequence>
<dbReference type="InterPro" id="IPR011335">
    <property type="entry name" value="Restrct_endonuc-II-like"/>
</dbReference>
<dbReference type="GO" id="GO:0009307">
    <property type="term" value="P:DNA restriction-modification system"/>
    <property type="evidence" value="ECO:0007669"/>
    <property type="project" value="InterPro"/>
</dbReference>
<feature type="region of interest" description="Disordered" evidence="1">
    <location>
        <begin position="747"/>
        <end position="778"/>
    </location>
</feature>
<accession>A0A061AE41</accession>
<dbReference type="HOGENOM" id="CLU_351566_0_0_11"/>
<evidence type="ECO:0000259" key="3">
    <source>
        <dbReference type="Pfam" id="PF20720"/>
    </source>
</evidence>
<reference evidence="4" key="1">
    <citation type="submission" date="2014-05" db="EMBL/GenBank/DDBJ databases">
        <authorList>
            <person name="Horn Fabian"/>
        </authorList>
    </citation>
    <scope>NUCLEOTIDE SEQUENCE</scope>
</reference>
<evidence type="ECO:0000259" key="2">
    <source>
        <dbReference type="Pfam" id="PF04471"/>
    </source>
</evidence>
<dbReference type="SUPFAM" id="SSF52980">
    <property type="entry name" value="Restriction endonuclease-like"/>
    <property type="match status" value="1"/>
</dbReference>
<dbReference type="InterPro" id="IPR049050">
    <property type="entry name" value="nSTAND3"/>
</dbReference>
<dbReference type="EMBL" id="LK022849">
    <property type="protein sequence ID" value="CDR18142.1"/>
    <property type="molecule type" value="Genomic_DNA"/>
</dbReference>
<proteinExistence type="predicted"/>
<gene>
    <name evidence="5" type="ORF">J2Z30_008656</name>
    <name evidence="4" type="ORF">SIRAN42</name>
</gene>
<reference evidence="5 6" key="2">
    <citation type="submission" date="2021-03" db="EMBL/GenBank/DDBJ databases">
        <title>Genomic Encyclopedia of Type Strains, Phase IV (KMG-IV): sequencing the most valuable type-strain genomes for metagenomic binning, comparative biology and taxonomic classification.</title>
        <authorList>
            <person name="Goeker M."/>
        </authorList>
    </citation>
    <scope>NUCLEOTIDE SEQUENCE [LARGE SCALE GENOMIC DNA]</scope>
    <source>
        <strain evidence="5 6">DSM 41954</strain>
    </source>
</reference>
<evidence type="ECO:0000313" key="5">
    <source>
        <dbReference type="EMBL" id="MBP2067589.1"/>
    </source>
</evidence>
<keyword evidence="5" id="KW-0547">Nucleotide-binding</keyword>
<dbReference type="GeneID" id="32474295"/>
<evidence type="ECO:0000256" key="1">
    <source>
        <dbReference type="SAM" id="MobiDB-lite"/>
    </source>
</evidence>
<dbReference type="GO" id="GO:0003677">
    <property type="term" value="F:DNA binding"/>
    <property type="evidence" value="ECO:0007669"/>
    <property type="project" value="InterPro"/>
</dbReference>
<dbReference type="EMBL" id="JAGGLR010000032">
    <property type="protein sequence ID" value="MBP2067589.1"/>
    <property type="molecule type" value="Genomic_DNA"/>
</dbReference>
<feature type="domain" description="Restriction endonuclease type IV Mrr" evidence="2">
    <location>
        <begin position="12"/>
        <end position="111"/>
    </location>
</feature>
<organism evidence="4">
    <name type="scientific">Streptomyces iranensis</name>
    <dbReference type="NCBI Taxonomy" id="576784"/>
    <lineage>
        <taxon>Bacteria</taxon>
        <taxon>Bacillati</taxon>
        <taxon>Actinomycetota</taxon>
        <taxon>Actinomycetes</taxon>
        <taxon>Kitasatosporales</taxon>
        <taxon>Streptomycetaceae</taxon>
        <taxon>Streptomyces</taxon>
        <taxon>Streptomyces violaceusniger group</taxon>
    </lineage>
</organism>
<dbReference type="Pfam" id="PF04471">
    <property type="entry name" value="Mrr_cat"/>
    <property type="match status" value="1"/>
</dbReference>
<dbReference type="AlphaFoldDB" id="A0A061AE41"/>
<dbReference type="Pfam" id="PF20720">
    <property type="entry name" value="nSTAND3"/>
    <property type="match status" value="1"/>
</dbReference>